<feature type="compositionally biased region" description="Basic and acidic residues" evidence="1">
    <location>
        <begin position="140"/>
        <end position="162"/>
    </location>
</feature>
<feature type="region of interest" description="Disordered" evidence="1">
    <location>
        <begin position="140"/>
        <end position="168"/>
    </location>
</feature>
<dbReference type="Proteomes" id="UP001300502">
    <property type="component" value="Unassembled WGS sequence"/>
</dbReference>
<evidence type="ECO:0000256" key="1">
    <source>
        <dbReference type="SAM" id="MobiDB-lite"/>
    </source>
</evidence>
<dbReference type="AlphaFoldDB" id="A0AAV9IPM4"/>
<evidence type="ECO:0000313" key="3">
    <source>
        <dbReference type="Proteomes" id="UP001300502"/>
    </source>
</evidence>
<gene>
    <name evidence="2" type="ORF">GAYE_SCF7681MG7048</name>
</gene>
<keyword evidence="3" id="KW-1185">Reference proteome</keyword>
<evidence type="ECO:0000313" key="2">
    <source>
        <dbReference type="EMBL" id="KAK4529096.1"/>
    </source>
</evidence>
<name>A0AAV9IPM4_9RHOD</name>
<accession>A0AAV9IPM4</accession>
<protein>
    <submittedName>
        <fullName evidence="2">Uncharacterized protein</fullName>
    </submittedName>
</protein>
<proteinExistence type="predicted"/>
<reference evidence="2 3" key="1">
    <citation type="submission" date="2022-07" db="EMBL/GenBank/DDBJ databases">
        <title>Genome-wide signatures of adaptation to extreme environments.</title>
        <authorList>
            <person name="Cho C.H."/>
            <person name="Yoon H.S."/>
        </authorList>
    </citation>
    <scope>NUCLEOTIDE SEQUENCE [LARGE SCALE GENOMIC DNA]</scope>
    <source>
        <strain evidence="2 3">108.79 E11</strain>
    </source>
</reference>
<comment type="caution">
    <text evidence="2">The sequence shown here is derived from an EMBL/GenBank/DDBJ whole genome shotgun (WGS) entry which is preliminary data.</text>
</comment>
<feature type="region of interest" description="Disordered" evidence="1">
    <location>
        <begin position="94"/>
        <end position="121"/>
    </location>
</feature>
<organism evidence="2 3">
    <name type="scientific">Galdieria yellowstonensis</name>
    <dbReference type="NCBI Taxonomy" id="3028027"/>
    <lineage>
        <taxon>Eukaryota</taxon>
        <taxon>Rhodophyta</taxon>
        <taxon>Bangiophyceae</taxon>
        <taxon>Galdieriales</taxon>
        <taxon>Galdieriaceae</taxon>
        <taxon>Galdieria</taxon>
    </lineage>
</organism>
<feature type="compositionally biased region" description="Basic residues" evidence="1">
    <location>
        <begin position="101"/>
        <end position="111"/>
    </location>
</feature>
<dbReference type="EMBL" id="JANCYU010000075">
    <property type="protein sequence ID" value="KAK4529096.1"/>
    <property type="molecule type" value="Genomic_DNA"/>
</dbReference>
<sequence>MVQWTKCCMAPTYTGLRKVRQLAKIQKIREQVWKDRQGIVEKDPYAVSTLLERHPELTLEEKQQLQSIEQGIAPATGQSYDYLFADIFGRALEPPPPGVRSLRKPLRKKPKEPHFEHHLQPRIWDNPFSEFRESEAQERWKAKLARLEAEGKSPKQKAESKRTTKKTK</sequence>